<protein>
    <recommendedName>
        <fullName evidence="6">Gamma-glutamylcyclotransferase AIG2-like domain-containing protein</fullName>
    </recommendedName>
</protein>
<feature type="active site" description="Proton acceptor" evidence="2">
    <location>
        <position position="106"/>
    </location>
</feature>
<gene>
    <name evidence="5" type="ORF">MBUL_02673</name>
</gene>
<dbReference type="InterPro" id="IPR013024">
    <property type="entry name" value="GGCT-like"/>
</dbReference>
<dbReference type="InterPro" id="IPR036568">
    <property type="entry name" value="GGCT-like_sf"/>
</dbReference>
<keyword evidence="1" id="KW-0456">Lyase</keyword>
<dbReference type="PANTHER" id="PTHR12935:SF0">
    <property type="entry name" value="GAMMA-GLUTAMYLCYCLOTRANSFERASE"/>
    <property type="match status" value="1"/>
</dbReference>
<dbReference type="PANTHER" id="PTHR12935">
    <property type="entry name" value="GAMMA-GLUTAMYLCYCLOTRANSFERASE"/>
    <property type="match status" value="1"/>
</dbReference>
<evidence type="ECO:0000256" key="1">
    <source>
        <dbReference type="ARBA" id="ARBA00023239"/>
    </source>
</evidence>
<dbReference type="InterPro" id="IPR017939">
    <property type="entry name" value="G-Glutamylcylcotransferase"/>
</dbReference>
<dbReference type="GO" id="GO:0003839">
    <property type="term" value="F:gamma-glutamylcyclotransferase activity"/>
    <property type="evidence" value="ECO:0007669"/>
    <property type="project" value="InterPro"/>
</dbReference>
<organism evidence="5">
    <name type="scientific">Methylobacterium bullatum</name>
    <dbReference type="NCBI Taxonomy" id="570505"/>
    <lineage>
        <taxon>Bacteria</taxon>
        <taxon>Pseudomonadati</taxon>
        <taxon>Pseudomonadota</taxon>
        <taxon>Alphaproteobacteria</taxon>
        <taxon>Hyphomicrobiales</taxon>
        <taxon>Methylobacteriaceae</taxon>
        <taxon>Methylobacterium</taxon>
    </lineage>
</organism>
<feature type="binding site" evidence="3">
    <location>
        <position position="146"/>
    </location>
    <ligand>
        <name>substrate</name>
    </ligand>
</feature>
<dbReference type="SUPFAM" id="SSF110857">
    <property type="entry name" value="Gamma-glutamyl cyclotransferase-like"/>
    <property type="match status" value="1"/>
</dbReference>
<dbReference type="AlphaFoldDB" id="A0A679IUX3"/>
<reference evidence="5" key="1">
    <citation type="submission" date="2019-12" db="EMBL/GenBank/DDBJ databases">
        <authorList>
            <person name="Cremers G."/>
        </authorList>
    </citation>
    <scope>NUCLEOTIDE SEQUENCE</scope>
    <source>
        <strain evidence="5">Mbul1</strain>
    </source>
</reference>
<evidence type="ECO:0000256" key="3">
    <source>
        <dbReference type="PIRSR" id="PIRSR617939-2"/>
    </source>
</evidence>
<sequence>MGIVSPRRSARFTVPGQGTGGGAFDNTHPVTQPMPLYFSYGANMDAAAMAARCPGSTSLGTARLNRHRFIIMREGYASVVRAPASTVWGVLWDLALADVPALDRYEGVAGRLYTKAYQPVTTSTGVKRALIYLGCSAVPGAPRPDYLQPVLAAAEAASLPPAYIAEMRRWLRASRN</sequence>
<proteinExistence type="predicted"/>
<dbReference type="EMBL" id="LR743504">
    <property type="protein sequence ID" value="CAA2104373.1"/>
    <property type="molecule type" value="Genomic_DNA"/>
</dbReference>
<name>A0A679IUX3_9HYPH</name>
<dbReference type="Pfam" id="PF13772">
    <property type="entry name" value="AIG2_2"/>
    <property type="match status" value="1"/>
</dbReference>
<accession>A0A679IUX3</accession>
<evidence type="ECO:0000256" key="4">
    <source>
        <dbReference type="SAM" id="MobiDB-lite"/>
    </source>
</evidence>
<evidence type="ECO:0000313" key="5">
    <source>
        <dbReference type="EMBL" id="CAA2104373.1"/>
    </source>
</evidence>
<feature type="region of interest" description="Disordered" evidence="4">
    <location>
        <begin position="1"/>
        <end position="26"/>
    </location>
</feature>
<evidence type="ECO:0000256" key="2">
    <source>
        <dbReference type="PIRSR" id="PIRSR617939-1"/>
    </source>
</evidence>
<evidence type="ECO:0008006" key="6">
    <source>
        <dbReference type="Google" id="ProtNLM"/>
    </source>
</evidence>
<dbReference type="Gene3D" id="3.10.490.10">
    <property type="entry name" value="Gamma-glutamyl cyclotransferase-like"/>
    <property type="match status" value="1"/>
</dbReference>
<dbReference type="CDD" id="cd06661">
    <property type="entry name" value="GGCT_like"/>
    <property type="match status" value="1"/>
</dbReference>